<dbReference type="PROSITE" id="PS50949">
    <property type="entry name" value="HTH_GNTR"/>
    <property type="match status" value="1"/>
</dbReference>
<dbReference type="SUPFAM" id="SSF64288">
    <property type="entry name" value="Chorismate lyase-like"/>
    <property type="match status" value="1"/>
</dbReference>
<dbReference type="SUPFAM" id="SSF46785">
    <property type="entry name" value="Winged helix' DNA-binding domain"/>
    <property type="match status" value="1"/>
</dbReference>
<dbReference type="NCBIfam" id="TIGR02325">
    <property type="entry name" value="C_P_lyase_phnF"/>
    <property type="match status" value="1"/>
</dbReference>
<evidence type="ECO:0000256" key="3">
    <source>
        <dbReference type="ARBA" id="ARBA00023163"/>
    </source>
</evidence>
<dbReference type="SMART" id="SM00866">
    <property type="entry name" value="UTRA"/>
    <property type="match status" value="1"/>
</dbReference>
<accession>A0A2P7B328</accession>
<evidence type="ECO:0000313" key="6">
    <source>
        <dbReference type="Proteomes" id="UP000241764"/>
    </source>
</evidence>
<dbReference type="OrthoDB" id="5454556at2"/>
<comment type="caution">
    <text evidence="5">The sequence shown here is derived from an EMBL/GenBank/DDBJ whole genome shotgun (WGS) entry which is preliminary data.</text>
</comment>
<dbReference type="Gene3D" id="1.10.10.10">
    <property type="entry name" value="Winged helix-like DNA-binding domain superfamily/Winged helix DNA-binding domain"/>
    <property type="match status" value="1"/>
</dbReference>
<dbReference type="Pfam" id="PF07702">
    <property type="entry name" value="UTRA"/>
    <property type="match status" value="1"/>
</dbReference>
<reference evidence="6" key="1">
    <citation type="submission" date="2017-11" db="EMBL/GenBank/DDBJ databases">
        <authorList>
            <person name="Kuznetsova I."/>
            <person name="Sazanova A."/>
            <person name="Chirak E."/>
            <person name="Safronova V."/>
            <person name="Willems A."/>
        </authorList>
    </citation>
    <scope>NUCLEOTIDE SEQUENCE [LARGE SCALE GENOMIC DNA]</scope>
    <source>
        <strain evidence="6">CCBAU 03422</strain>
    </source>
</reference>
<dbReference type="Pfam" id="PF00392">
    <property type="entry name" value="GntR"/>
    <property type="match status" value="1"/>
</dbReference>
<dbReference type="GO" id="GO:0003700">
    <property type="term" value="F:DNA-binding transcription factor activity"/>
    <property type="evidence" value="ECO:0007669"/>
    <property type="project" value="InterPro"/>
</dbReference>
<dbReference type="GO" id="GO:0045892">
    <property type="term" value="P:negative regulation of DNA-templated transcription"/>
    <property type="evidence" value="ECO:0007669"/>
    <property type="project" value="TreeGrafter"/>
</dbReference>
<proteinExistence type="predicted"/>
<dbReference type="InterPro" id="IPR036390">
    <property type="entry name" value="WH_DNA-bd_sf"/>
</dbReference>
<dbReference type="Gene3D" id="3.40.1410.10">
    <property type="entry name" value="Chorismate lyase-like"/>
    <property type="match status" value="1"/>
</dbReference>
<dbReference type="RefSeq" id="WP_106666782.1">
    <property type="nucleotide sequence ID" value="NZ_PGGM01000015.1"/>
</dbReference>
<dbReference type="GO" id="GO:0003677">
    <property type="term" value="F:DNA binding"/>
    <property type="evidence" value="ECO:0007669"/>
    <property type="project" value="UniProtKB-KW"/>
</dbReference>
<dbReference type="PRINTS" id="PR00035">
    <property type="entry name" value="HTHGNTR"/>
</dbReference>
<protein>
    <submittedName>
        <fullName evidence="5">Phosphonate metabolism transcriptional regulator PhnF</fullName>
    </submittedName>
</protein>
<name>A0A2P7B328_9HYPH</name>
<dbReference type="InterPro" id="IPR011663">
    <property type="entry name" value="UTRA"/>
</dbReference>
<keyword evidence="3" id="KW-0804">Transcription</keyword>
<dbReference type="Proteomes" id="UP000241764">
    <property type="component" value="Unassembled WGS sequence"/>
</dbReference>
<gene>
    <name evidence="5" type="primary">phnF</name>
    <name evidence="5" type="ORF">CU103_25245</name>
</gene>
<dbReference type="PANTHER" id="PTHR44846:SF1">
    <property type="entry name" value="MANNOSYL-D-GLYCERATE TRANSPORT_METABOLISM SYSTEM REPRESSOR MNGR-RELATED"/>
    <property type="match status" value="1"/>
</dbReference>
<dbReference type="InterPro" id="IPR028978">
    <property type="entry name" value="Chorismate_lyase_/UTRA_dom_sf"/>
</dbReference>
<sequence>MSSPASGHLSLHERRGASVLWRLVAERIEKDIKTGRYKPGDRLPTEFELASELNVHRNTVRRAMAVLKERDLLRIEQGRGTFVRERKVRHQLGPKTRLTAALQDMERVGERRIIGSERVRVTRDLAKDLRLARSRFARRVDTLTVIDDIVVSIASNYFPLPRLDGIEKLIAETGSFSQAWAQLGVLEYHRSESRISAVALSQKDATLLDLPRYHPAIFVTNINVDADDVPIVVSYTRIAPQQMELIVRFE</sequence>
<evidence type="ECO:0000259" key="4">
    <source>
        <dbReference type="PROSITE" id="PS50949"/>
    </source>
</evidence>
<dbReference type="InterPro" id="IPR012702">
    <property type="entry name" value="CP_lyase_PhnF"/>
</dbReference>
<dbReference type="InterPro" id="IPR050679">
    <property type="entry name" value="Bact_HTH_transcr_reg"/>
</dbReference>
<dbReference type="AlphaFoldDB" id="A0A2P7B328"/>
<dbReference type="PANTHER" id="PTHR44846">
    <property type="entry name" value="MANNOSYL-D-GLYCERATE TRANSPORT/METABOLISM SYSTEM REPRESSOR MNGR-RELATED"/>
    <property type="match status" value="1"/>
</dbReference>
<dbReference type="SMART" id="SM00345">
    <property type="entry name" value="HTH_GNTR"/>
    <property type="match status" value="1"/>
</dbReference>
<dbReference type="InterPro" id="IPR036388">
    <property type="entry name" value="WH-like_DNA-bd_sf"/>
</dbReference>
<keyword evidence="2" id="KW-0238">DNA-binding</keyword>
<dbReference type="EMBL" id="PGGM01000015">
    <property type="protein sequence ID" value="PSH60873.1"/>
    <property type="molecule type" value="Genomic_DNA"/>
</dbReference>
<keyword evidence="1" id="KW-0805">Transcription regulation</keyword>
<evidence type="ECO:0000256" key="1">
    <source>
        <dbReference type="ARBA" id="ARBA00023015"/>
    </source>
</evidence>
<keyword evidence="6" id="KW-1185">Reference proteome</keyword>
<dbReference type="CDD" id="cd07377">
    <property type="entry name" value="WHTH_GntR"/>
    <property type="match status" value="1"/>
</dbReference>
<evidence type="ECO:0000313" key="5">
    <source>
        <dbReference type="EMBL" id="PSH60873.1"/>
    </source>
</evidence>
<dbReference type="InterPro" id="IPR000524">
    <property type="entry name" value="Tscrpt_reg_HTH_GntR"/>
</dbReference>
<feature type="domain" description="HTH gntR-type" evidence="4">
    <location>
        <begin position="18"/>
        <end position="86"/>
    </location>
</feature>
<evidence type="ECO:0000256" key="2">
    <source>
        <dbReference type="ARBA" id="ARBA00023125"/>
    </source>
</evidence>
<organism evidence="5 6">
    <name type="scientific">Phyllobacterium sophorae</name>
    <dbReference type="NCBI Taxonomy" id="1520277"/>
    <lineage>
        <taxon>Bacteria</taxon>
        <taxon>Pseudomonadati</taxon>
        <taxon>Pseudomonadota</taxon>
        <taxon>Alphaproteobacteria</taxon>
        <taxon>Hyphomicrobiales</taxon>
        <taxon>Phyllobacteriaceae</taxon>
        <taxon>Phyllobacterium</taxon>
    </lineage>
</organism>